<dbReference type="GO" id="GO:0008694">
    <property type="term" value="F:4-hydroxy-3-polyprenylbenzoate decarboxylase activity"/>
    <property type="evidence" value="ECO:0007669"/>
    <property type="project" value="TreeGrafter"/>
</dbReference>
<dbReference type="PANTHER" id="PTHR30108:SF17">
    <property type="entry name" value="FERULIC ACID DECARBOXYLASE 1"/>
    <property type="match status" value="1"/>
</dbReference>
<dbReference type="InterPro" id="IPR022390">
    <property type="entry name" value="HBDC"/>
</dbReference>
<dbReference type="GO" id="GO:0005829">
    <property type="term" value="C:cytosol"/>
    <property type="evidence" value="ECO:0007669"/>
    <property type="project" value="TreeGrafter"/>
</dbReference>
<dbReference type="PANTHER" id="PTHR30108">
    <property type="entry name" value="3-OCTAPRENYL-4-HYDROXYBENZOATE CARBOXY-LYASE-RELATED"/>
    <property type="match status" value="1"/>
</dbReference>
<protein>
    <submittedName>
        <fullName evidence="6">Menaquinone biosynthesis decarboxylase</fullName>
    </submittedName>
</protein>
<dbReference type="InterPro" id="IPR049383">
    <property type="entry name" value="UbiD-like_N"/>
</dbReference>
<evidence type="ECO:0000256" key="1">
    <source>
        <dbReference type="ARBA" id="ARBA00010021"/>
    </source>
</evidence>
<dbReference type="GO" id="GO:0006744">
    <property type="term" value="P:ubiquinone biosynthetic process"/>
    <property type="evidence" value="ECO:0007669"/>
    <property type="project" value="TreeGrafter"/>
</dbReference>
<keyword evidence="7" id="KW-1185">Reference proteome</keyword>
<evidence type="ECO:0000313" key="6">
    <source>
        <dbReference type="EMBL" id="GID68610.1"/>
    </source>
</evidence>
<evidence type="ECO:0000313" key="7">
    <source>
        <dbReference type="Proteomes" id="UP000619479"/>
    </source>
</evidence>
<reference evidence="6" key="1">
    <citation type="submission" date="2021-01" db="EMBL/GenBank/DDBJ databases">
        <title>Whole genome shotgun sequence of Actinoplanes cyaneus NBRC 14990.</title>
        <authorList>
            <person name="Komaki H."/>
            <person name="Tamura T."/>
        </authorList>
    </citation>
    <scope>NUCLEOTIDE SEQUENCE</scope>
    <source>
        <strain evidence="6">NBRC 14990</strain>
    </source>
</reference>
<dbReference type="AlphaFoldDB" id="A0A919IM61"/>
<organism evidence="6 7">
    <name type="scientific">Actinoplanes cyaneus</name>
    <dbReference type="NCBI Taxonomy" id="52696"/>
    <lineage>
        <taxon>Bacteria</taxon>
        <taxon>Bacillati</taxon>
        <taxon>Actinomycetota</taxon>
        <taxon>Actinomycetes</taxon>
        <taxon>Micromonosporales</taxon>
        <taxon>Micromonosporaceae</taxon>
        <taxon>Actinoplanes</taxon>
    </lineage>
</organism>
<dbReference type="Gene3D" id="3.40.1670.10">
    <property type="entry name" value="UbiD C-terminal domain-like"/>
    <property type="match status" value="1"/>
</dbReference>
<dbReference type="SUPFAM" id="SSF143968">
    <property type="entry name" value="UbiD C-terminal domain-like"/>
    <property type="match status" value="1"/>
</dbReference>
<dbReference type="EMBL" id="BOMH01000049">
    <property type="protein sequence ID" value="GID68610.1"/>
    <property type="molecule type" value="Genomic_DNA"/>
</dbReference>
<dbReference type="Pfam" id="PF20696">
    <property type="entry name" value="UbiD_C"/>
    <property type="match status" value="1"/>
</dbReference>
<dbReference type="NCBIfam" id="TIGR03701">
    <property type="entry name" value="mena_SCO4490"/>
    <property type="match status" value="1"/>
</dbReference>
<feature type="domain" description="3-octaprenyl-4-hydroxybenzoate carboxy-lyase-like C-terminal" evidence="5">
    <location>
        <begin position="431"/>
        <end position="552"/>
    </location>
</feature>
<dbReference type="InterPro" id="IPR048304">
    <property type="entry name" value="UbiD_Rift_dom"/>
</dbReference>
<dbReference type="Proteomes" id="UP000619479">
    <property type="component" value="Unassembled WGS sequence"/>
</dbReference>
<proteinExistence type="inferred from homology"/>
<evidence type="ECO:0000259" key="3">
    <source>
        <dbReference type="Pfam" id="PF01977"/>
    </source>
</evidence>
<feature type="domain" description="3-octaprenyl-4-hydroxybenzoate carboxy-lyase-like N-terminal" evidence="4">
    <location>
        <begin position="117"/>
        <end position="193"/>
    </location>
</feature>
<dbReference type="SUPFAM" id="SSF50475">
    <property type="entry name" value="FMN-binding split barrel"/>
    <property type="match status" value="1"/>
</dbReference>
<dbReference type="InterPro" id="IPR049381">
    <property type="entry name" value="UbiD-like_C"/>
</dbReference>
<feature type="compositionally biased region" description="Basic and acidic residues" evidence="2">
    <location>
        <begin position="1"/>
        <end position="10"/>
    </location>
</feature>
<dbReference type="FunFam" id="3.40.1670.10:FF:000002">
    <property type="entry name" value="Menaquinone biosynthesis decarboxylase"/>
    <property type="match status" value="1"/>
</dbReference>
<feature type="domain" description="3-octaprenyl-4-hydroxybenzoate carboxy-lyase-like Rift-related" evidence="3">
    <location>
        <begin position="225"/>
        <end position="424"/>
    </location>
</feature>
<accession>A0A919IM61</accession>
<evidence type="ECO:0000259" key="5">
    <source>
        <dbReference type="Pfam" id="PF20696"/>
    </source>
</evidence>
<evidence type="ECO:0000259" key="4">
    <source>
        <dbReference type="Pfam" id="PF20695"/>
    </source>
</evidence>
<name>A0A919IM61_9ACTN</name>
<evidence type="ECO:0000256" key="2">
    <source>
        <dbReference type="SAM" id="MobiDB-lite"/>
    </source>
</evidence>
<dbReference type="Gene3D" id="1.20.5.570">
    <property type="entry name" value="Single helix bin"/>
    <property type="match status" value="1"/>
</dbReference>
<dbReference type="Pfam" id="PF20695">
    <property type="entry name" value="UbiD_N"/>
    <property type="match status" value="1"/>
</dbReference>
<gene>
    <name evidence="6" type="ORF">Acy02nite_64910</name>
</gene>
<dbReference type="Pfam" id="PF01977">
    <property type="entry name" value="UbiD"/>
    <property type="match status" value="1"/>
</dbReference>
<feature type="compositionally biased region" description="Low complexity" evidence="2">
    <location>
        <begin position="35"/>
        <end position="60"/>
    </location>
</feature>
<dbReference type="InterPro" id="IPR002830">
    <property type="entry name" value="UbiD"/>
</dbReference>
<comment type="similarity">
    <text evidence="1">Belongs to the UbiD family.</text>
</comment>
<feature type="region of interest" description="Disordered" evidence="2">
    <location>
        <begin position="1"/>
        <end position="67"/>
    </location>
</feature>
<sequence length="588" mass="64008">MNPGDFDVRTADSVGATRQAPGADAEAGAGGGRSEAGPGAQIGSRAGRAESAGAVTASAANRPPSAKHRAVLWKVTIPQRESQITSDGPGTLARRRGARLVRMASRGFPYADLQSFLAALEQAGELRRITVPVDPTLEISEVVTRTVRAGGPALLFEKPTRGEMPVAINLFGTEKRMAMALGVETLDEIGDRIGALARPELPVGWSGIREGIAKVLQLKSVPPKKVKVAPCQEIVLKGDQVDLGRLPGLQVWPGDGGIFHNFGLTHTKHPETGKRNLGLYRLQQHSRNTLGMHWQIHKDSTAHHAVAERLGQRLPVAIAIGADPVVCYAASAPLPGDIDEYLFAGFLRGERVEMVDCVTVPLQVPANAQVILEGYLEPGERLPEGPFGDHTGYYTPVEPFPVLHIECMTMRKDPIYHSIVTSQPPQEDHGLGKATERIFLPLAKILIPDIVDYDMPAAGVFHNCLIVSIRKRYPKHAQKVMNAIWGAHLMSLTKLIVVVDEDCDVHDYNEVAFRAFGNVDYARDLLLTEGPVDHLDHASYQQFWGGKAGVDATRKLPAEGYTRGWPEEMVMSPEVTSLVDKRWKEYGI</sequence>
<dbReference type="NCBIfam" id="TIGR00148">
    <property type="entry name" value="UbiD family decarboxylase"/>
    <property type="match status" value="1"/>
</dbReference>
<comment type="caution">
    <text evidence="6">The sequence shown here is derived from an EMBL/GenBank/DDBJ whole genome shotgun (WGS) entry which is preliminary data.</text>
</comment>